<dbReference type="InterPro" id="IPR010265">
    <property type="entry name" value="Phage_lambda_TipM"/>
</dbReference>
<dbReference type="EMBL" id="FOBN01000033">
    <property type="protein sequence ID" value="SEM63589.1"/>
    <property type="molecule type" value="Genomic_DNA"/>
</dbReference>
<protein>
    <submittedName>
        <fullName evidence="1">Phage-related protein</fullName>
    </submittedName>
</protein>
<dbReference type="RefSeq" id="WP_090923278.1">
    <property type="nucleotide sequence ID" value="NZ_CP016180.1"/>
</dbReference>
<dbReference type="STRING" id="97481.SAMN05444853_13311"/>
<proteinExistence type="predicted"/>
<dbReference type="Proteomes" id="UP000198883">
    <property type="component" value="Unassembled WGS sequence"/>
</dbReference>
<organism evidence="1 2">
    <name type="scientific">Phocoenobacter skyensis</name>
    <dbReference type="NCBI Taxonomy" id="97481"/>
    <lineage>
        <taxon>Bacteria</taxon>
        <taxon>Pseudomonadati</taxon>
        <taxon>Pseudomonadota</taxon>
        <taxon>Gammaproteobacteria</taxon>
        <taxon>Pasteurellales</taxon>
        <taxon>Pasteurellaceae</taxon>
        <taxon>Phocoenobacter</taxon>
    </lineage>
</organism>
<gene>
    <name evidence="1" type="ORF">SAMN05444853_13311</name>
</gene>
<name>A0A1H8A1C1_9PAST</name>
<dbReference type="OrthoDB" id="8607203at2"/>
<sequence length="108" mass="12513">MQVFEHVPQWGMKRKRKPEVITTTFGDGYEQRGAKGLNNNLRTFDLIFKGSEEKISEIDSFLNEHNGVKSFVWKPYKDKQGSFKCEEWDTDINTGFCILTATFKEVVA</sequence>
<dbReference type="AlphaFoldDB" id="A0A1H8A1C1"/>
<accession>A0A1H8A1C1</accession>
<dbReference type="GeneID" id="83544501"/>
<reference evidence="2" key="1">
    <citation type="submission" date="2016-10" db="EMBL/GenBank/DDBJ databases">
        <authorList>
            <person name="Varghese N."/>
            <person name="Submissions S."/>
        </authorList>
    </citation>
    <scope>NUCLEOTIDE SEQUENCE [LARGE SCALE GENOMIC DNA]</scope>
    <source>
        <strain evidence="2">DSM 24204</strain>
    </source>
</reference>
<evidence type="ECO:0000313" key="1">
    <source>
        <dbReference type="EMBL" id="SEM63589.1"/>
    </source>
</evidence>
<dbReference type="Pfam" id="PF05939">
    <property type="entry name" value="Phage_min_tail"/>
    <property type="match status" value="1"/>
</dbReference>
<evidence type="ECO:0000313" key="2">
    <source>
        <dbReference type="Proteomes" id="UP000198883"/>
    </source>
</evidence>